<proteinExistence type="predicted"/>
<dbReference type="EC" id="3.5.1.5" evidence="3"/>
<accession>A0A009PKM9</accession>
<dbReference type="InterPro" id="IPR032466">
    <property type="entry name" value="Metal_Hydrolase"/>
</dbReference>
<protein>
    <submittedName>
        <fullName evidence="3">Urease subunit alpha domain protein</fullName>
        <ecNumber evidence="3">3.5.1.5</ecNumber>
    </submittedName>
</protein>
<dbReference type="EMBL" id="JEXD01000001">
    <property type="protein sequence ID" value="EXC09781.1"/>
    <property type="molecule type" value="Genomic_DNA"/>
</dbReference>
<name>A0A009PKM9_ACIBA</name>
<comment type="caution">
    <text evidence="3">The sequence shown here is derived from an EMBL/GenBank/DDBJ whole genome shotgun (WGS) entry which is preliminary data.</text>
</comment>
<sequence length="43" mass="5045">MKHNTYCPVMQVHPETYEVRADGELLTCEPADVLPMAQRYFLF</sequence>
<dbReference type="Proteomes" id="UP000021108">
    <property type="component" value="Unassembled WGS sequence"/>
</dbReference>
<dbReference type="GO" id="GO:0016151">
    <property type="term" value="F:nickel cation binding"/>
    <property type="evidence" value="ECO:0007669"/>
    <property type="project" value="InterPro"/>
</dbReference>
<evidence type="ECO:0000259" key="2">
    <source>
        <dbReference type="PROSITE" id="PS51368"/>
    </source>
</evidence>
<evidence type="ECO:0000256" key="1">
    <source>
        <dbReference type="PROSITE-ProRule" id="PRU00700"/>
    </source>
</evidence>
<reference evidence="3 4" key="1">
    <citation type="submission" date="2014-02" db="EMBL/GenBank/DDBJ databases">
        <title>Comparative genomics and transcriptomics to identify genetic mechanisms underlying the emergence of carbapenem resistant Acinetobacter baumannii (CRAb).</title>
        <authorList>
            <person name="Harris A.D."/>
            <person name="Johnson K.J."/>
            <person name="George J."/>
            <person name="Shefchek K."/>
            <person name="Daugherty S.C."/>
            <person name="Parankush S."/>
            <person name="Sadzewicz L."/>
            <person name="Tallon L."/>
            <person name="Sengamalay N."/>
            <person name="Hazen T.H."/>
            <person name="Rasko D.A."/>
        </authorList>
    </citation>
    <scope>NUCLEOTIDE SEQUENCE [LARGE SCALE GENOMIC DNA]</scope>
    <source>
        <strain evidence="3 4">625974</strain>
    </source>
</reference>
<keyword evidence="3" id="KW-0378">Hydrolase</keyword>
<evidence type="ECO:0000313" key="3">
    <source>
        <dbReference type="EMBL" id="EXC09781.1"/>
    </source>
</evidence>
<dbReference type="GO" id="GO:0005737">
    <property type="term" value="C:cytoplasm"/>
    <property type="evidence" value="ECO:0007669"/>
    <property type="project" value="UniProtKB-SubCell"/>
</dbReference>
<dbReference type="Gene3D" id="3.20.20.140">
    <property type="entry name" value="Metal-dependent hydrolases"/>
    <property type="match status" value="1"/>
</dbReference>
<evidence type="ECO:0000313" key="4">
    <source>
        <dbReference type="Proteomes" id="UP000021108"/>
    </source>
</evidence>
<organism evidence="3 4">
    <name type="scientific">Acinetobacter baumannii 625974</name>
    <dbReference type="NCBI Taxonomy" id="1310607"/>
    <lineage>
        <taxon>Bacteria</taxon>
        <taxon>Pseudomonadati</taxon>
        <taxon>Pseudomonadota</taxon>
        <taxon>Gammaproteobacteria</taxon>
        <taxon>Moraxellales</taxon>
        <taxon>Moraxellaceae</taxon>
        <taxon>Acinetobacter</taxon>
        <taxon>Acinetobacter calcoaceticus/baumannii complex</taxon>
    </lineage>
</organism>
<keyword evidence="1" id="KW-0963">Cytoplasm</keyword>
<feature type="domain" description="Urease" evidence="2">
    <location>
        <begin position="1"/>
        <end position="43"/>
    </location>
</feature>
<comment type="subcellular location">
    <subcellularLocation>
        <location evidence="1">Cytoplasm</location>
    </subcellularLocation>
</comment>
<gene>
    <name evidence="3" type="ORF">J506_0018</name>
</gene>
<dbReference type="InterPro" id="IPR017951">
    <property type="entry name" value="Urease_asu_c"/>
</dbReference>
<dbReference type="PATRIC" id="fig|1310607.3.peg.18"/>
<dbReference type="GO" id="GO:0009039">
    <property type="term" value="F:urease activity"/>
    <property type="evidence" value="ECO:0007669"/>
    <property type="project" value="UniProtKB-EC"/>
</dbReference>
<dbReference type="PROSITE" id="PS51368">
    <property type="entry name" value="UREASE_3"/>
    <property type="match status" value="1"/>
</dbReference>
<dbReference type="AlphaFoldDB" id="A0A009PKM9"/>
<dbReference type="SUPFAM" id="SSF51556">
    <property type="entry name" value="Metallo-dependent hydrolases"/>
    <property type="match status" value="1"/>
</dbReference>
<comment type="caution">
    <text evidence="1">Lacks conserved residue(s) required for the propagation of feature annotation.</text>
</comment>